<dbReference type="AlphaFoldDB" id="A0A512IKB5"/>
<reference evidence="3 4" key="1">
    <citation type="submission" date="2019-07" db="EMBL/GenBank/DDBJ databases">
        <title>Whole genome shotgun sequence of Methylobacterium haplocladii NBRC 107714.</title>
        <authorList>
            <person name="Hosoyama A."/>
            <person name="Uohara A."/>
            <person name="Ohji S."/>
            <person name="Ichikawa N."/>
        </authorList>
    </citation>
    <scope>NUCLEOTIDE SEQUENCE [LARGE SCALE GENOMIC DNA]</scope>
    <source>
        <strain evidence="3 4">NBRC 107714</strain>
    </source>
</reference>
<feature type="compositionally biased region" description="Basic and acidic residues" evidence="1">
    <location>
        <begin position="1"/>
        <end position="13"/>
    </location>
</feature>
<dbReference type="Proteomes" id="UP000321258">
    <property type="component" value="Unassembled WGS sequence"/>
</dbReference>
<evidence type="ECO:0000256" key="1">
    <source>
        <dbReference type="SAM" id="MobiDB-lite"/>
    </source>
</evidence>
<keyword evidence="2" id="KW-0472">Membrane</keyword>
<accession>A0A512IKB5</accession>
<evidence type="ECO:0000313" key="3">
    <source>
        <dbReference type="EMBL" id="GEO98078.1"/>
    </source>
</evidence>
<evidence type="ECO:0000313" key="4">
    <source>
        <dbReference type="Proteomes" id="UP000321258"/>
    </source>
</evidence>
<feature type="region of interest" description="Disordered" evidence="1">
    <location>
        <begin position="1"/>
        <end position="27"/>
    </location>
</feature>
<keyword evidence="4" id="KW-1185">Reference proteome</keyword>
<comment type="caution">
    <text evidence="3">The sequence shown here is derived from an EMBL/GenBank/DDBJ whole genome shotgun (WGS) entry which is preliminary data.</text>
</comment>
<keyword evidence="2" id="KW-0812">Transmembrane</keyword>
<dbReference type="RefSeq" id="WP_284246868.1">
    <property type="nucleotide sequence ID" value="NZ_BSPJ01000130.1"/>
</dbReference>
<keyword evidence="2" id="KW-1133">Transmembrane helix</keyword>
<gene>
    <name evidence="3" type="ORF">MHA02_04660</name>
</gene>
<feature type="transmembrane region" description="Helical" evidence="2">
    <location>
        <begin position="92"/>
        <end position="114"/>
    </location>
</feature>
<proteinExistence type="predicted"/>
<evidence type="ECO:0000256" key="2">
    <source>
        <dbReference type="SAM" id="Phobius"/>
    </source>
</evidence>
<dbReference type="EMBL" id="BJZT01000005">
    <property type="protein sequence ID" value="GEO98078.1"/>
    <property type="molecule type" value="Genomic_DNA"/>
</dbReference>
<name>A0A512IKB5_9HYPH</name>
<protein>
    <submittedName>
        <fullName evidence="3">Uncharacterized protein</fullName>
    </submittedName>
</protein>
<organism evidence="3 4">
    <name type="scientific">Methylobacterium haplocladii</name>
    <dbReference type="NCBI Taxonomy" id="1176176"/>
    <lineage>
        <taxon>Bacteria</taxon>
        <taxon>Pseudomonadati</taxon>
        <taxon>Pseudomonadota</taxon>
        <taxon>Alphaproteobacteria</taxon>
        <taxon>Hyphomicrobiales</taxon>
        <taxon>Methylobacteriaceae</taxon>
        <taxon>Methylobacterium</taxon>
    </lineage>
</organism>
<sequence>MTTMRDLADRSDLATRSLPSGGNIVTLRSLRPSGTAEELRTLSNAMPICRIHVPPAAAPQQQEKVRLSHYIVTRRTPPRAANDNRRTRSRRAWPWVAAIAVAPTLTVVAMLSGLF</sequence>